<evidence type="ECO:0000313" key="2">
    <source>
        <dbReference type="EMBL" id="CAD7640153.1"/>
    </source>
</evidence>
<keyword evidence="3" id="KW-1185">Reference proteome</keyword>
<protein>
    <submittedName>
        <fullName evidence="2">Uncharacterized protein</fullName>
    </submittedName>
</protein>
<keyword evidence="1" id="KW-1133">Transmembrane helix</keyword>
<dbReference type="OrthoDB" id="2506647at2759"/>
<dbReference type="SUPFAM" id="SSF49777">
    <property type="entry name" value="PEBP-like"/>
    <property type="match status" value="1"/>
</dbReference>
<organism evidence="2">
    <name type="scientific">Medioppia subpectinata</name>
    <dbReference type="NCBI Taxonomy" id="1979941"/>
    <lineage>
        <taxon>Eukaryota</taxon>
        <taxon>Metazoa</taxon>
        <taxon>Ecdysozoa</taxon>
        <taxon>Arthropoda</taxon>
        <taxon>Chelicerata</taxon>
        <taxon>Arachnida</taxon>
        <taxon>Acari</taxon>
        <taxon>Acariformes</taxon>
        <taxon>Sarcoptiformes</taxon>
        <taxon>Oribatida</taxon>
        <taxon>Brachypylina</taxon>
        <taxon>Oppioidea</taxon>
        <taxon>Oppiidae</taxon>
        <taxon>Medioppia</taxon>
    </lineage>
</organism>
<dbReference type="InterPro" id="IPR036610">
    <property type="entry name" value="PEBP-like_sf"/>
</dbReference>
<accession>A0A7R9QBY9</accession>
<dbReference type="EMBL" id="CAJPIZ010023078">
    <property type="protein sequence ID" value="CAG2118117.1"/>
    <property type="molecule type" value="Genomic_DNA"/>
</dbReference>
<evidence type="ECO:0000256" key="1">
    <source>
        <dbReference type="SAM" id="Phobius"/>
    </source>
</evidence>
<evidence type="ECO:0000313" key="3">
    <source>
        <dbReference type="Proteomes" id="UP000759131"/>
    </source>
</evidence>
<feature type="transmembrane region" description="Helical" evidence="1">
    <location>
        <begin position="419"/>
        <end position="439"/>
    </location>
</feature>
<keyword evidence="1" id="KW-0472">Membrane</keyword>
<gene>
    <name evidence="2" type="ORF">OSB1V03_LOCUS18069</name>
</gene>
<dbReference type="EMBL" id="OC877653">
    <property type="protein sequence ID" value="CAD7640153.1"/>
    <property type="molecule type" value="Genomic_DNA"/>
</dbReference>
<proteinExistence type="predicted"/>
<dbReference type="Gene3D" id="3.90.280.10">
    <property type="entry name" value="PEBP-like"/>
    <property type="match status" value="1"/>
</dbReference>
<dbReference type="AlphaFoldDB" id="A0A7R9QBY9"/>
<reference evidence="2" key="1">
    <citation type="submission" date="2020-11" db="EMBL/GenBank/DDBJ databases">
        <authorList>
            <person name="Tran Van P."/>
        </authorList>
    </citation>
    <scope>NUCLEOTIDE SEQUENCE</scope>
</reference>
<sequence>PQVSNNDKIVTNCSDTTVDADNQFNPKDLIFRTSNASDNQWVVIYNKKWRNILCNSPKQNPSLVTDKTKCKQLIGRNQTVIELIDPSIVKSIDDVVENPSGNVIHGYYIFFRRDGRPVFCDKSMFVPKNRFNILSEAYIYQHIHYASDVDIDLGYELTPLSVKNEPTVQWPTEEGEYYTLALVDPDGEFAQLNIGRYEGIGVFGSNVHRVTYMYTNAIQWQFDVPSRKMSDLSPIGKGIIKRFSGNDYDCYVKYQTVNYIVSNFIETHCYYGNTNTTDIVSNYNPKAIIFRASSDSTNEWVVIYSRKGSLISCYSPKQSPSLVTNKTQCRKLIGRNKTVIETIDPSIVESIDGIVEGIDVFNNRIIGYHIFFNRDGRPVFCSKPIDDTTKTCNLEKDITYILPDCFPPEKGWFESWGKIALIAIGAFVLIFSIICGIICC</sequence>
<feature type="non-terminal residue" evidence="2">
    <location>
        <position position="440"/>
    </location>
</feature>
<dbReference type="Proteomes" id="UP000759131">
    <property type="component" value="Unassembled WGS sequence"/>
</dbReference>
<name>A0A7R9QBY9_9ACAR</name>
<keyword evidence="1" id="KW-0812">Transmembrane</keyword>
<feature type="non-terminal residue" evidence="2">
    <location>
        <position position="1"/>
    </location>
</feature>